<evidence type="ECO:0000256" key="4">
    <source>
        <dbReference type="ARBA" id="ARBA00023015"/>
    </source>
</evidence>
<keyword evidence="5" id="KW-0010">Activator</keyword>
<dbReference type="InterPro" id="IPR021661">
    <property type="entry name" value="Rap1_C"/>
</dbReference>
<dbReference type="GO" id="GO:0070187">
    <property type="term" value="C:shelterin complex"/>
    <property type="evidence" value="ECO:0007669"/>
    <property type="project" value="TreeGrafter"/>
</dbReference>
<comment type="similarity">
    <text evidence="1 8">Belongs to the RAP1 family.</text>
</comment>
<keyword evidence="11" id="KW-0238">DNA-binding</keyword>
<dbReference type="InterPro" id="IPR039595">
    <property type="entry name" value="TE2IP/Rap1"/>
</dbReference>
<feature type="region of interest" description="Disordered" evidence="9">
    <location>
        <begin position="285"/>
        <end position="379"/>
    </location>
</feature>
<evidence type="ECO:0000256" key="9">
    <source>
        <dbReference type="SAM" id="MobiDB-lite"/>
    </source>
</evidence>
<keyword evidence="12" id="KW-1185">Reference proteome</keyword>
<evidence type="ECO:0000256" key="7">
    <source>
        <dbReference type="ARBA" id="ARBA00023242"/>
    </source>
</evidence>
<evidence type="ECO:0000256" key="2">
    <source>
        <dbReference type="ARBA" id="ARBA00022454"/>
    </source>
</evidence>
<reference evidence="11 12" key="1">
    <citation type="submission" date="2016-04" db="EMBL/GenBank/DDBJ databases">
        <title>Evolutionary innovation and constraint leading to complex multicellularity in the Ascomycota.</title>
        <authorList>
            <person name="Cisse O."/>
            <person name="Nguyen A."/>
            <person name="Hewitt D.A."/>
            <person name="Jedd G."/>
            <person name="Stajich J.E."/>
        </authorList>
    </citation>
    <scope>NUCLEOTIDE SEQUENCE [LARGE SCALE GENOMIC DNA]</scope>
    <source>
        <strain evidence="11 12">DAH-3</strain>
    </source>
</reference>
<comment type="function">
    <text evidence="8">Involved in the regulation of telomere length, clustering and has a specific role in telomere position effect (TPE).</text>
</comment>
<protein>
    <recommendedName>
        <fullName evidence="8">DNA-binding protein RAP1</fullName>
    </recommendedName>
</protein>
<keyword evidence="2 8" id="KW-0158">Chromosome</keyword>
<accession>A0A1U7LW63</accession>
<feature type="region of interest" description="Disordered" evidence="9">
    <location>
        <begin position="425"/>
        <end position="458"/>
    </location>
</feature>
<dbReference type="OrthoDB" id="435460at2759"/>
<keyword evidence="3 8" id="KW-0779">Telomere</keyword>
<dbReference type="EMBL" id="LXFE01000138">
    <property type="protein sequence ID" value="OLL26907.1"/>
    <property type="molecule type" value="Genomic_DNA"/>
</dbReference>
<dbReference type="InterPro" id="IPR015010">
    <property type="entry name" value="TERF2IP_Myb"/>
</dbReference>
<organism evidence="11 12">
    <name type="scientific">Neolecta irregularis (strain DAH-3)</name>
    <dbReference type="NCBI Taxonomy" id="1198029"/>
    <lineage>
        <taxon>Eukaryota</taxon>
        <taxon>Fungi</taxon>
        <taxon>Dikarya</taxon>
        <taxon>Ascomycota</taxon>
        <taxon>Taphrinomycotina</taxon>
        <taxon>Neolectales</taxon>
        <taxon>Neolectaceae</taxon>
        <taxon>Neolecta</taxon>
    </lineage>
</organism>
<name>A0A1U7LW63_NEOID</name>
<dbReference type="GO" id="GO:0031848">
    <property type="term" value="P:protection from non-homologous end joining at telomere"/>
    <property type="evidence" value="ECO:0007669"/>
    <property type="project" value="TreeGrafter"/>
</dbReference>
<evidence type="ECO:0000256" key="3">
    <source>
        <dbReference type="ARBA" id="ARBA00022895"/>
    </source>
</evidence>
<dbReference type="InterPro" id="IPR001357">
    <property type="entry name" value="BRCT_dom"/>
</dbReference>
<dbReference type="GO" id="GO:0010833">
    <property type="term" value="P:telomere maintenance via telomere lengthening"/>
    <property type="evidence" value="ECO:0007669"/>
    <property type="project" value="UniProtKB-UniRule"/>
</dbReference>
<dbReference type="Proteomes" id="UP000186594">
    <property type="component" value="Unassembled WGS sequence"/>
</dbReference>
<dbReference type="Pfam" id="PF08914">
    <property type="entry name" value="Myb_Rap1"/>
    <property type="match status" value="1"/>
</dbReference>
<comment type="subcellular location">
    <subcellularLocation>
        <location evidence="8">Nucleus</location>
    </subcellularLocation>
    <subcellularLocation>
        <location evidence="8">Chromosome</location>
        <location evidence="8">Telomere</location>
    </subcellularLocation>
</comment>
<dbReference type="PANTHER" id="PTHR16466">
    <property type="entry name" value="TELOMERE REPEAT-BINDING FACTOR 2-INTERACTING PROTEIN 1"/>
    <property type="match status" value="1"/>
</dbReference>
<evidence type="ECO:0000256" key="8">
    <source>
        <dbReference type="RuleBase" id="RU367107"/>
    </source>
</evidence>
<dbReference type="SUPFAM" id="SSF46689">
    <property type="entry name" value="Homeodomain-like"/>
    <property type="match status" value="1"/>
</dbReference>
<feature type="compositionally biased region" description="Basic and acidic residues" evidence="9">
    <location>
        <begin position="425"/>
        <end position="439"/>
    </location>
</feature>
<feature type="compositionally biased region" description="Low complexity" evidence="9">
    <location>
        <begin position="574"/>
        <end position="586"/>
    </location>
</feature>
<feature type="region of interest" description="Disordered" evidence="9">
    <location>
        <begin position="567"/>
        <end position="586"/>
    </location>
</feature>
<dbReference type="GO" id="GO:0042162">
    <property type="term" value="F:telomeric DNA binding"/>
    <property type="evidence" value="ECO:0007669"/>
    <property type="project" value="TreeGrafter"/>
</dbReference>
<evidence type="ECO:0000256" key="6">
    <source>
        <dbReference type="ARBA" id="ARBA00023163"/>
    </source>
</evidence>
<dbReference type="CDD" id="cd11655">
    <property type="entry name" value="rap1_myb-like"/>
    <property type="match status" value="1"/>
</dbReference>
<dbReference type="PANTHER" id="PTHR16466:SF6">
    <property type="entry name" value="TELOMERIC REPEAT-BINDING FACTOR 2-INTERACTING PROTEIN 1"/>
    <property type="match status" value="1"/>
</dbReference>
<feature type="region of interest" description="Disordered" evidence="9">
    <location>
        <begin position="199"/>
        <end position="239"/>
    </location>
</feature>
<feature type="domain" description="BRCT" evidence="10">
    <location>
        <begin position="88"/>
        <end position="109"/>
    </location>
</feature>
<evidence type="ECO:0000313" key="11">
    <source>
        <dbReference type="EMBL" id="OLL26907.1"/>
    </source>
</evidence>
<keyword evidence="4" id="KW-0805">Transcription regulation</keyword>
<dbReference type="STRING" id="1198029.A0A1U7LW63"/>
<evidence type="ECO:0000256" key="5">
    <source>
        <dbReference type="ARBA" id="ARBA00023159"/>
    </source>
</evidence>
<comment type="subunit">
    <text evidence="8">Homodimer.</text>
</comment>
<evidence type="ECO:0000313" key="12">
    <source>
        <dbReference type="Proteomes" id="UP000186594"/>
    </source>
</evidence>
<evidence type="ECO:0000259" key="10">
    <source>
        <dbReference type="PROSITE" id="PS50172"/>
    </source>
</evidence>
<dbReference type="Pfam" id="PF11626">
    <property type="entry name" value="Rap1_C"/>
    <property type="match status" value="1"/>
</dbReference>
<dbReference type="AlphaFoldDB" id="A0A1U7LW63"/>
<dbReference type="Pfam" id="PF16589">
    <property type="entry name" value="BRCT_2"/>
    <property type="match status" value="1"/>
</dbReference>
<dbReference type="PROSITE" id="PS50172">
    <property type="entry name" value="BRCT"/>
    <property type="match status" value="1"/>
</dbReference>
<proteinExistence type="inferred from homology"/>
<feature type="compositionally biased region" description="Basic and acidic residues" evidence="9">
    <location>
        <begin position="216"/>
        <end position="233"/>
    </location>
</feature>
<comment type="caution">
    <text evidence="11">The sequence shown here is derived from an EMBL/GenBank/DDBJ whole genome shotgun (WGS) entry which is preliminary data.</text>
</comment>
<gene>
    <name evidence="11" type="ORF">NEOLI_000713</name>
</gene>
<keyword evidence="7 8" id="KW-0539">Nucleus</keyword>
<dbReference type="InterPro" id="IPR009057">
    <property type="entry name" value="Homeodomain-like_sf"/>
</dbReference>
<sequence length="586" mass="66345">MTPKTKPAILCPTNQPLSSTSDQKTLLFRSPDGQPLVFYLHQDVFGRQNLKTDIEINGGKTVNTLGFPGCIPIFDHLKKSDLLNNYTSYKWITDCLKARELLDMKPYQSEEMASTVKNPQYTFLPANISGPPKQSRIPFSKEEDQILISRITSATHATQGLKLFEEIAEEFPSHSAQSWRARWVKTLKPLLEKHKLSETVEADASPTIIRSSRSMRTQDHSKPRPAEISEISKNKGNKYLENSVLQEQLRNKHPRELHKSGHSHNVEIPRLPPEIDWAANNSERKNEGKLGLVSSSQDEPPRKKRKLSTKQNGSTSIALDEDDEMIDRLLGTEDRDENLQSPSQANPRIPETPSSPIRHKKKKLGITEVPSTPDRVLDTQNQNENLNDEDLLGISLDDPPFVEVVNNLWSRFKQSDKFVEGNELKPLENKDSCPSERSTHGRPTVAGRTKRQKSSRRISTLPEDAWIAMKANKYQLEEIDVVKALFRASGNSDAALVILEAASKGQGNPEMMIGWLIKDPSRHPQIWTDEEDTLIRQGDFETLQKLDRVHKGQLKNRRGFLEKFDQENKKNRNSSAGIITSISSSH</sequence>
<keyword evidence="6" id="KW-0804">Transcription</keyword>
<dbReference type="Gene3D" id="1.10.10.60">
    <property type="entry name" value="Homeodomain-like"/>
    <property type="match status" value="1"/>
</dbReference>
<evidence type="ECO:0000256" key="1">
    <source>
        <dbReference type="ARBA" id="ARBA00010467"/>
    </source>
</evidence>